<evidence type="ECO:0000259" key="18">
    <source>
        <dbReference type="PROSITE" id="PS50894"/>
    </source>
</evidence>
<dbReference type="InterPro" id="IPR036097">
    <property type="entry name" value="HisK_dim/P_sf"/>
</dbReference>
<evidence type="ECO:0000256" key="2">
    <source>
        <dbReference type="ARBA" id="ARBA00004651"/>
    </source>
</evidence>
<dbReference type="InterPro" id="IPR036641">
    <property type="entry name" value="HPT_dom_sf"/>
</dbReference>
<proteinExistence type="predicted"/>
<dbReference type="SUPFAM" id="SSF52172">
    <property type="entry name" value="CheY-like"/>
    <property type="match status" value="1"/>
</dbReference>
<dbReference type="SUPFAM" id="SSF47226">
    <property type="entry name" value="Histidine-containing phosphotransfer domain, HPT domain"/>
    <property type="match status" value="1"/>
</dbReference>
<dbReference type="EMBL" id="JAXGFP010000006">
    <property type="protein sequence ID" value="MEG3184708.1"/>
    <property type="molecule type" value="Genomic_DNA"/>
</dbReference>
<dbReference type="SMART" id="SM00388">
    <property type="entry name" value="HisKA"/>
    <property type="match status" value="1"/>
</dbReference>
<dbReference type="CDD" id="cd16922">
    <property type="entry name" value="HATPase_EvgS-ArcB-TorS-like"/>
    <property type="match status" value="1"/>
</dbReference>
<dbReference type="RefSeq" id="WP_332617490.1">
    <property type="nucleotide sequence ID" value="NZ_JAXGFP010000006.1"/>
</dbReference>
<feature type="region of interest" description="Disordered" evidence="14">
    <location>
        <begin position="718"/>
        <end position="745"/>
    </location>
</feature>
<dbReference type="Proteomes" id="UP001355056">
    <property type="component" value="Unassembled WGS sequence"/>
</dbReference>
<evidence type="ECO:0000256" key="15">
    <source>
        <dbReference type="SAM" id="Phobius"/>
    </source>
</evidence>
<dbReference type="InterPro" id="IPR036890">
    <property type="entry name" value="HATPase_C_sf"/>
</dbReference>
<accession>A0ABU7Z0W1</accession>
<keyword evidence="4" id="KW-1003">Cell membrane</keyword>
<dbReference type="Gene3D" id="1.20.120.160">
    <property type="entry name" value="HPT domain"/>
    <property type="match status" value="1"/>
</dbReference>
<dbReference type="Gene3D" id="3.40.50.2300">
    <property type="match status" value="1"/>
</dbReference>
<dbReference type="InterPro" id="IPR003661">
    <property type="entry name" value="HisK_dim/P_dom"/>
</dbReference>
<dbReference type="EC" id="2.7.13.3" evidence="3"/>
<dbReference type="InterPro" id="IPR001789">
    <property type="entry name" value="Sig_transdc_resp-reg_receiver"/>
</dbReference>
<dbReference type="Pfam" id="PF01627">
    <property type="entry name" value="Hpt"/>
    <property type="match status" value="1"/>
</dbReference>
<feature type="domain" description="HPt" evidence="18">
    <location>
        <begin position="635"/>
        <end position="735"/>
    </location>
</feature>
<keyword evidence="5 13" id="KW-0597">Phosphoprotein</keyword>
<dbReference type="PRINTS" id="PR00344">
    <property type="entry name" value="BCTRLSENSOR"/>
</dbReference>
<dbReference type="Gene3D" id="3.30.565.10">
    <property type="entry name" value="Histidine kinase-like ATPase, C-terminal domain"/>
    <property type="match status" value="1"/>
</dbReference>
<dbReference type="InterPro" id="IPR005467">
    <property type="entry name" value="His_kinase_dom"/>
</dbReference>
<feature type="transmembrane region" description="Helical" evidence="15">
    <location>
        <begin position="158"/>
        <end position="180"/>
    </location>
</feature>
<dbReference type="Pfam" id="PF00512">
    <property type="entry name" value="HisKA"/>
    <property type="match status" value="1"/>
</dbReference>
<keyword evidence="8 19" id="KW-0067">ATP-binding</keyword>
<feature type="domain" description="Response regulatory" evidence="17">
    <location>
        <begin position="472"/>
        <end position="590"/>
    </location>
</feature>
<dbReference type="PANTHER" id="PTHR45339:SF1">
    <property type="entry name" value="HYBRID SIGNAL TRANSDUCTION HISTIDINE KINASE J"/>
    <property type="match status" value="1"/>
</dbReference>
<evidence type="ECO:0000256" key="3">
    <source>
        <dbReference type="ARBA" id="ARBA00012438"/>
    </source>
</evidence>
<dbReference type="InterPro" id="IPR003594">
    <property type="entry name" value="HATPase_dom"/>
</dbReference>
<dbReference type="PROSITE" id="PS50109">
    <property type="entry name" value="HIS_KIN"/>
    <property type="match status" value="1"/>
</dbReference>
<evidence type="ECO:0000256" key="12">
    <source>
        <dbReference type="PROSITE-ProRule" id="PRU00110"/>
    </source>
</evidence>
<dbReference type="SUPFAM" id="SSF55874">
    <property type="entry name" value="ATPase domain of HSP90 chaperone/DNA topoisomerase II/histidine kinase"/>
    <property type="match status" value="1"/>
</dbReference>
<evidence type="ECO:0000256" key="10">
    <source>
        <dbReference type="ARBA" id="ARBA00023012"/>
    </source>
</evidence>
<evidence type="ECO:0000256" key="6">
    <source>
        <dbReference type="ARBA" id="ARBA00022692"/>
    </source>
</evidence>
<dbReference type="SMART" id="SM00448">
    <property type="entry name" value="REC"/>
    <property type="match status" value="1"/>
</dbReference>
<dbReference type="PROSITE" id="PS50110">
    <property type="entry name" value="RESPONSE_REGULATORY"/>
    <property type="match status" value="1"/>
</dbReference>
<dbReference type="Gene3D" id="1.10.287.130">
    <property type="match status" value="1"/>
</dbReference>
<organism evidence="19 20">
    <name type="scientific">Novilysobacter erysipheiresistens</name>
    <dbReference type="NCBI Taxonomy" id="1749332"/>
    <lineage>
        <taxon>Bacteria</taxon>
        <taxon>Pseudomonadati</taxon>
        <taxon>Pseudomonadota</taxon>
        <taxon>Gammaproteobacteria</taxon>
        <taxon>Lysobacterales</taxon>
        <taxon>Lysobacteraceae</taxon>
        <taxon>Novilysobacter</taxon>
    </lineage>
</organism>
<dbReference type="CDD" id="cd00082">
    <property type="entry name" value="HisKA"/>
    <property type="match status" value="1"/>
</dbReference>
<feature type="modified residue" description="4-aspartylphosphate" evidence="13">
    <location>
        <position position="521"/>
    </location>
</feature>
<dbReference type="SMART" id="SM00073">
    <property type="entry name" value="HPT"/>
    <property type="match status" value="1"/>
</dbReference>
<feature type="transmembrane region" description="Helical" evidence="15">
    <location>
        <begin position="100"/>
        <end position="118"/>
    </location>
</feature>
<feature type="transmembrane region" description="Helical" evidence="15">
    <location>
        <begin position="130"/>
        <end position="152"/>
    </location>
</feature>
<feature type="transmembrane region" description="Helical" evidence="15">
    <location>
        <begin position="60"/>
        <end position="80"/>
    </location>
</feature>
<sequence>MNHSLSWLAARLSQRSDSEHGQAMIRIAVLSVVLVYLLLHGSGAAPADPDATAYPYVLKLVFVGFVVGLGLIGWIVALPARSDLRRGIGMLADYGLMTAAMIRMGEPLGWVYVILLWVTIGNGLRFGNSYLFAAIVAAFLSFGAVIASTDYWQQNLSLGVGLLVGLVAVPLYLSGLLRALTRATREARRANEAKSRFLANMSHEFRTPLNGLAGMSELLATTRLDPEQRECLNTIQASTRSLLSLVEDVLDISAIEAGKLKLNRVEFDLRELVDGIGLIMLPQAHAKQLHYNVSVSPDVPRLLCGDDVHLRQVLINMVGNAVKFTNHGSVQFDVALVDQGSDRVQLRFTVTDTGIGVPMAVRHKLFEAFEQADASLARRYGGTGLGTTIAKGLTEAMGGRIGFESTENRGSRFWVELPFSRVAPLLPGAHPLADGVAEQAVPAEAHVVENPENVIAFSDPFLRHRARVRSLQILVADDHAANRMVIQRLLEKAGHQVICVDDGEGVLDALEVSSYDAVIADLHMPGLSGLDLLRQLRVIEAGGGRRTPVLMFSADVTPESIQACEQAGARAFLSKPISTKRLLDTLSEIAASTGSAPLAGVQVPSTPPPVAGASGTGDGVLDSSVLDELCALGMGDTFEREFIRQCLRDAEDCYSSLAEAGERRDWEPVREQAHALKGVASNLGLIQLAAASGELMRLPEWQLGREWRQRLSNVGEHVTRGRAALEARERKKRARDSERSPERPG</sequence>
<evidence type="ECO:0000256" key="13">
    <source>
        <dbReference type="PROSITE-ProRule" id="PRU00169"/>
    </source>
</evidence>
<keyword evidence="20" id="KW-1185">Reference proteome</keyword>
<evidence type="ECO:0000259" key="16">
    <source>
        <dbReference type="PROSITE" id="PS50109"/>
    </source>
</evidence>
<evidence type="ECO:0000313" key="20">
    <source>
        <dbReference type="Proteomes" id="UP001355056"/>
    </source>
</evidence>
<keyword evidence="6 15" id="KW-0812">Transmembrane</keyword>
<evidence type="ECO:0000256" key="9">
    <source>
        <dbReference type="ARBA" id="ARBA00022989"/>
    </source>
</evidence>
<dbReference type="GO" id="GO:0005524">
    <property type="term" value="F:ATP binding"/>
    <property type="evidence" value="ECO:0007669"/>
    <property type="project" value="UniProtKB-KW"/>
</dbReference>
<keyword evidence="9 15" id="KW-1133">Transmembrane helix</keyword>
<evidence type="ECO:0000256" key="8">
    <source>
        <dbReference type="ARBA" id="ARBA00022840"/>
    </source>
</evidence>
<dbReference type="PANTHER" id="PTHR45339">
    <property type="entry name" value="HYBRID SIGNAL TRANSDUCTION HISTIDINE KINASE J"/>
    <property type="match status" value="1"/>
</dbReference>
<dbReference type="CDD" id="cd17546">
    <property type="entry name" value="REC_hyHK_CKI1_RcsC-like"/>
    <property type="match status" value="1"/>
</dbReference>
<dbReference type="InterPro" id="IPR004358">
    <property type="entry name" value="Sig_transdc_His_kin-like_C"/>
</dbReference>
<dbReference type="InterPro" id="IPR011006">
    <property type="entry name" value="CheY-like_superfamily"/>
</dbReference>
<feature type="modified residue" description="Phosphohistidine" evidence="12">
    <location>
        <position position="674"/>
    </location>
</feature>
<dbReference type="CDD" id="cd00088">
    <property type="entry name" value="HPT"/>
    <property type="match status" value="1"/>
</dbReference>
<dbReference type="InterPro" id="IPR008207">
    <property type="entry name" value="Sig_transdc_His_kin_Hpt_dom"/>
</dbReference>
<keyword evidence="10" id="KW-0902">Two-component regulatory system</keyword>
<reference evidence="19 20" key="1">
    <citation type="journal article" date="2016" name="Int. J. Syst. Evol. Microbiol.">
        <title>Lysobacter erysipheiresistens sp. nov., an antagonist of powdery mildew, isolated from tobacco-cultivated soil.</title>
        <authorList>
            <person name="Xie B."/>
            <person name="Li T."/>
            <person name="Lin X."/>
            <person name="Wang C.J."/>
            <person name="Chen Y.J."/>
            <person name="Liu W.J."/>
            <person name="Zhao Z.W."/>
        </authorList>
    </citation>
    <scope>NUCLEOTIDE SEQUENCE [LARGE SCALE GENOMIC DNA]</scope>
    <source>
        <strain evidence="19 20">RS-LYSO-3</strain>
    </source>
</reference>
<evidence type="ECO:0000259" key="17">
    <source>
        <dbReference type="PROSITE" id="PS50110"/>
    </source>
</evidence>
<evidence type="ECO:0000256" key="5">
    <source>
        <dbReference type="ARBA" id="ARBA00022553"/>
    </source>
</evidence>
<comment type="caution">
    <text evidence="19">The sequence shown here is derived from an EMBL/GenBank/DDBJ whole genome shotgun (WGS) entry which is preliminary data.</text>
</comment>
<dbReference type="SUPFAM" id="SSF47384">
    <property type="entry name" value="Homodimeric domain of signal transducing histidine kinase"/>
    <property type="match status" value="1"/>
</dbReference>
<protein>
    <recommendedName>
        <fullName evidence="3">histidine kinase</fullName>
        <ecNumber evidence="3">2.7.13.3</ecNumber>
    </recommendedName>
</protein>
<evidence type="ECO:0000256" key="11">
    <source>
        <dbReference type="ARBA" id="ARBA00023136"/>
    </source>
</evidence>
<dbReference type="PROSITE" id="PS50894">
    <property type="entry name" value="HPT"/>
    <property type="match status" value="1"/>
</dbReference>
<dbReference type="SMART" id="SM00387">
    <property type="entry name" value="HATPase_c"/>
    <property type="match status" value="1"/>
</dbReference>
<feature type="domain" description="Histidine kinase" evidence="16">
    <location>
        <begin position="200"/>
        <end position="421"/>
    </location>
</feature>
<evidence type="ECO:0000256" key="1">
    <source>
        <dbReference type="ARBA" id="ARBA00000085"/>
    </source>
</evidence>
<gene>
    <name evidence="19" type="ORF">SNE34_11870</name>
</gene>
<evidence type="ECO:0000256" key="7">
    <source>
        <dbReference type="ARBA" id="ARBA00022741"/>
    </source>
</evidence>
<comment type="subcellular location">
    <subcellularLocation>
        <location evidence="2">Cell membrane</location>
        <topology evidence="2">Multi-pass membrane protein</topology>
    </subcellularLocation>
</comment>
<dbReference type="Pfam" id="PF00072">
    <property type="entry name" value="Response_reg"/>
    <property type="match status" value="1"/>
</dbReference>
<evidence type="ECO:0000256" key="14">
    <source>
        <dbReference type="SAM" id="MobiDB-lite"/>
    </source>
</evidence>
<evidence type="ECO:0000313" key="19">
    <source>
        <dbReference type="EMBL" id="MEG3184708.1"/>
    </source>
</evidence>
<dbReference type="Pfam" id="PF02518">
    <property type="entry name" value="HATPase_c"/>
    <property type="match status" value="1"/>
</dbReference>
<name>A0ABU7Z0W1_9GAMM</name>
<comment type="catalytic activity">
    <reaction evidence="1">
        <text>ATP + protein L-histidine = ADP + protein N-phospho-L-histidine.</text>
        <dbReference type="EC" id="2.7.13.3"/>
    </reaction>
</comment>
<evidence type="ECO:0000256" key="4">
    <source>
        <dbReference type="ARBA" id="ARBA00022475"/>
    </source>
</evidence>
<keyword evidence="7" id="KW-0547">Nucleotide-binding</keyword>
<feature type="transmembrane region" description="Helical" evidence="15">
    <location>
        <begin position="20"/>
        <end position="39"/>
    </location>
</feature>
<keyword evidence="11 15" id="KW-0472">Membrane</keyword>